<dbReference type="InterPro" id="IPR021457">
    <property type="entry name" value="DUF3108"/>
</dbReference>
<evidence type="ECO:0000313" key="2">
    <source>
        <dbReference type="EMBL" id="NYD91431.1"/>
    </source>
</evidence>
<accession>A0A7Y9K2V9</accession>
<organism evidence="2 3">
    <name type="scientific">Sphingomonas melonis</name>
    <dbReference type="NCBI Taxonomy" id="152682"/>
    <lineage>
        <taxon>Bacteria</taxon>
        <taxon>Pseudomonadati</taxon>
        <taxon>Pseudomonadota</taxon>
        <taxon>Alphaproteobacteria</taxon>
        <taxon>Sphingomonadales</taxon>
        <taxon>Sphingomonadaceae</taxon>
        <taxon>Sphingomonas</taxon>
    </lineage>
</organism>
<feature type="signal peptide" evidence="1">
    <location>
        <begin position="1"/>
        <end position="21"/>
    </location>
</feature>
<protein>
    <recommendedName>
        <fullName evidence="4">DUF3108 domain-containing protein</fullName>
    </recommendedName>
</protein>
<evidence type="ECO:0000256" key="1">
    <source>
        <dbReference type="SAM" id="SignalP"/>
    </source>
</evidence>
<dbReference type="RefSeq" id="WP_179509854.1">
    <property type="nucleotide sequence ID" value="NZ_JACCBY010000005.1"/>
</dbReference>
<proteinExistence type="predicted"/>
<reference evidence="2 3" key="1">
    <citation type="submission" date="2020-08" db="EMBL/GenBank/DDBJ databases">
        <title>The Agave Microbiome: Exploring the role of microbial communities in plant adaptations to desert environments.</title>
        <authorList>
            <person name="Partida-Martinez L.P."/>
        </authorList>
    </citation>
    <scope>NUCLEOTIDE SEQUENCE [LARGE SCALE GENOMIC DNA]</scope>
    <source>
        <strain evidence="2 3">AS2.3</strain>
    </source>
</reference>
<feature type="chain" id="PRO_5030671051" description="DUF3108 domain-containing protein" evidence="1">
    <location>
        <begin position="22"/>
        <end position="258"/>
    </location>
</feature>
<gene>
    <name evidence="2" type="ORF">HD841_003239</name>
</gene>
<comment type="caution">
    <text evidence="2">The sequence shown here is derived from an EMBL/GenBank/DDBJ whole genome shotgun (WGS) entry which is preliminary data.</text>
</comment>
<dbReference type="Proteomes" id="UP000517753">
    <property type="component" value="Unassembled WGS sequence"/>
</dbReference>
<evidence type="ECO:0008006" key="4">
    <source>
        <dbReference type="Google" id="ProtNLM"/>
    </source>
</evidence>
<keyword evidence="1" id="KW-0732">Signal</keyword>
<evidence type="ECO:0000313" key="3">
    <source>
        <dbReference type="Proteomes" id="UP000517753"/>
    </source>
</evidence>
<name>A0A7Y9K2V9_9SPHN</name>
<dbReference type="Pfam" id="PF11306">
    <property type="entry name" value="DUF3108"/>
    <property type="match status" value="1"/>
</dbReference>
<dbReference type="AlphaFoldDB" id="A0A7Y9K2V9"/>
<keyword evidence="3" id="KW-1185">Reference proteome</keyword>
<sequence length="258" mass="27914">MTIAVGAAAILGMAAPVSVAAKELVVPVGAPLARAALLKAGTQRYLRYVVKDGHRTAIDIWSRTTSFEERDGRRLVRVSQVWDGAGPNGGVRREDSVMEAGTMRPVEQVRTTIRDGVTRTAAYRFDGTRVTGIADRAGNDAKDFAVEGAEPLFNFVPDSEWFQQLPMAAGTTFVASLYDPGAGKPDRYRFTIAGSARIAGADGRPIDCWLMTTDYNAPDHGVTRMWFAKTTQVMIRQEGDAGPRGHFVKTLLPPEAGD</sequence>
<dbReference type="EMBL" id="JACCBY010000005">
    <property type="protein sequence ID" value="NYD91431.1"/>
    <property type="molecule type" value="Genomic_DNA"/>
</dbReference>